<accession>A0A2A9NG26</accession>
<dbReference type="Proteomes" id="UP000242287">
    <property type="component" value="Unassembled WGS sequence"/>
</dbReference>
<protein>
    <submittedName>
        <fullName evidence="1">Uncharacterized protein</fullName>
    </submittedName>
</protein>
<dbReference type="EMBL" id="KZ302015">
    <property type="protein sequence ID" value="PFH49955.1"/>
    <property type="molecule type" value="Genomic_DNA"/>
</dbReference>
<gene>
    <name evidence="1" type="ORF">AMATHDRAFT_48294</name>
</gene>
<organism evidence="1 2">
    <name type="scientific">Amanita thiersii Skay4041</name>
    <dbReference type="NCBI Taxonomy" id="703135"/>
    <lineage>
        <taxon>Eukaryota</taxon>
        <taxon>Fungi</taxon>
        <taxon>Dikarya</taxon>
        <taxon>Basidiomycota</taxon>
        <taxon>Agaricomycotina</taxon>
        <taxon>Agaricomycetes</taxon>
        <taxon>Agaricomycetidae</taxon>
        <taxon>Agaricales</taxon>
        <taxon>Pluteineae</taxon>
        <taxon>Amanitaceae</taxon>
        <taxon>Amanita</taxon>
    </lineage>
</organism>
<dbReference type="AlphaFoldDB" id="A0A2A9NG26"/>
<evidence type="ECO:0000313" key="2">
    <source>
        <dbReference type="Proteomes" id="UP000242287"/>
    </source>
</evidence>
<name>A0A2A9NG26_9AGAR</name>
<sequence>MYGHGGTPWCTNIQVWTNSKAPIQLNRLDNLVDINKLGFYINTRSDLGLDASEVQVHKKKLPRTGNRKCFNSRRISELCFDDGLNATFFYSEAFLVVVASWEASVSPVSHIIYQILTAILSISAYLEPVLSIKTFLEQYRLSARIINLSLNLVAMNSNLLYIETVVSIFSHSPFLPM</sequence>
<keyword evidence="2" id="KW-1185">Reference proteome</keyword>
<proteinExistence type="predicted"/>
<evidence type="ECO:0000313" key="1">
    <source>
        <dbReference type="EMBL" id="PFH49955.1"/>
    </source>
</evidence>
<reference evidence="1 2" key="1">
    <citation type="submission" date="2014-02" db="EMBL/GenBank/DDBJ databases">
        <title>Transposable element dynamics among asymbiotic and ectomycorrhizal Amanita fungi.</title>
        <authorList>
            <consortium name="DOE Joint Genome Institute"/>
            <person name="Hess J."/>
            <person name="Skrede I."/>
            <person name="Wolfe B."/>
            <person name="LaButti K."/>
            <person name="Ohm R.A."/>
            <person name="Grigoriev I.V."/>
            <person name="Pringle A."/>
        </authorList>
    </citation>
    <scope>NUCLEOTIDE SEQUENCE [LARGE SCALE GENOMIC DNA]</scope>
    <source>
        <strain evidence="1 2">SKay4041</strain>
    </source>
</reference>